<name>A0A8B2NJQ5_9HYPH</name>
<dbReference type="PANTHER" id="PTHR43827">
    <property type="entry name" value="2,5-DIKETO-D-GLUCONIC ACID REDUCTASE"/>
    <property type="match status" value="1"/>
</dbReference>
<dbReference type="PROSITE" id="PS00063">
    <property type="entry name" value="ALDOKETO_REDUCTASE_3"/>
    <property type="match status" value="1"/>
</dbReference>
<dbReference type="PROSITE" id="PS00798">
    <property type="entry name" value="ALDOKETO_REDUCTASE_1"/>
    <property type="match status" value="1"/>
</dbReference>
<dbReference type="EMBL" id="QHHQ01000008">
    <property type="protein sequence ID" value="RAH97872.1"/>
    <property type="molecule type" value="Genomic_DNA"/>
</dbReference>
<dbReference type="Proteomes" id="UP000249590">
    <property type="component" value="Unassembled WGS sequence"/>
</dbReference>
<protein>
    <submittedName>
        <fullName evidence="8">Aldo/keto reductase</fullName>
    </submittedName>
</protein>
<keyword evidence="3" id="KW-0560">Oxidoreductase</keyword>
<dbReference type="Pfam" id="PF00248">
    <property type="entry name" value="Aldo_ket_red"/>
    <property type="match status" value="1"/>
</dbReference>
<dbReference type="InterPro" id="IPR020471">
    <property type="entry name" value="AKR"/>
</dbReference>
<dbReference type="SUPFAM" id="SSF51430">
    <property type="entry name" value="NAD(P)-linked oxidoreductase"/>
    <property type="match status" value="1"/>
</dbReference>
<dbReference type="InterPro" id="IPR023210">
    <property type="entry name" value="NADP_OxRdtase_dom"/>
</dbReference>
<evidence type="ECO:0000313" key="8">
    <source>
        <dbReference type="EMBL" id="RAH97872.1"/>
    </source>
</evidence>
<organism evidence="8 9">
    <name type="scientific">Acuticoccus sediminis</name>
    <dbReference type="NCBI Taxonomy" id="2184697"/>
    <lineage>
        <taxon>Bacteria</taxon>
        <taxon>Pseudomonadati</taxon>
        <taxon>Pseudomonadota</taxon>
        <taxon>Alphaproteobacteria</taxon>
        <taxon>Hyphomicrobiales</taxon>
        <taxon>Amorphaceae</taxon>
        <taxon>Acuticoccus</taxon>
    </lineage>
</organism>
<dbReference type="GO" id="GO:0051596">
    <property type="term" value="P:methylglyoxal catabolic process"/>
    <property type="evidence" value="ECO:0007669"/>
    <property type="project" value="TreeGrafter"/>
</dbReference>
<evidence type="ECO:0000256" key="6">
    <source>
        <dbReference type="PIRSR" id="PIRSR000097-3"/>
    </source>
</evidence>
<sequence length="273" mass="29418">MPTFDVAGVSIPKIGIGTYGMDGEPASTAVSEGLKGGYRHVDTAEMYGNEVAVGEGIRASGLPREEIFVTTKVWHDHLTDSAMQAAAEGSLQRLGLDRVDLYLIHWPSRDVPVSEAVAALGWIRSRGLARAVGISNFPVKLIEEAVAASEVELAVNQVEYHPFMDQSAVLAALRRHGMGLTAYCPLARGKILDDETICGIAERHGVTPAAITLAWLIGQEEVIAIPKSSSPKRLMENLKALDVVLTEAERSAIDALRSPRGRLVNPDFAPDWD</sequence>
<dbReference type="InterPro" id="IPR036812">
    <property type="entry name" value="NAD(P)_OxRdtase_dom_sf"/>
</dbReference>
<dbReference type="PIRSF" id="PIRSF000097">
    <property type="entry name" value="AKR"/>
    <property type="match status" value="1"/>
</dbReference>
<accession>A0A8B2NJQ5</accession>
<evidence type="ECO:0000259" key="7">
    <source>
        <dbReference type="Pfam" id="PF00248"/>
    </source>
</evidence>
<evidence type="ECO:0000256" key="3">
    <source>
        <dbReference type="ARBA" id="ARBA00023002"/>
    </source>
</evidence>
<proteinExistence type="inferred from homology"/>
<dbReference type="Gene3D" id="3.20.20.100">
    <property type="entry name" value="NADP-dependent oxidoreductase domain"/>
    <property type="match status" value="1"/>
</dbReference>
<comment type="similarity">
    <text evidence="1">Belongs to the aldo/keto reductase family.</text>
</comment>
<dbReference type="AlphaFoldDB" id="A0A8B2NJQ5"/>
<evidence type="ECO:0000256" key="4">
    <source>
        <dbReference type="PIRSR" id="PIRSR000097-1"/>
    </source>
</evidence>
<dbReference type="PANTHER" id="PTHR43827:SF3">
    <property type="entry name" value="NADP-DEPENDENT OXIDOREDUCTASE DOMAIN-CONTAINING PROTEIN"/>
    <property type="match status" value="1"/>
</dbReference>
<evidence type="ECO:0000256" key="2">
    <source>
        <dbReference type="ARBA" id="ARBA00022857"/>
    </source>
</evidence>
<evidence type="ECO:0000256" key="1">
    <source>
        <dbReference type="ARBA" id="ARBA00007905"/>
    </source>
</evidence>
<evidence type="ECO:0000256" key="5">
    <source>
        <dbReference type="PIRSR" id="PIRSR000097-2"/>
    </source>
</evidence>
<keyword evidence="2" id="KW-0521">NADP</keyword>
<feature type="site" description="Lowers pKa of active site Tyr" evidence="6">
    <location>
        <position position="72"/>
    </location>
</feature>
<evidence type="ECO:0000313" key="9">
    <source>
        <dbReference type="Proteomes" id="UP000249590"/>
    </source>
</evidence>
<gene>
    <name evidence="8" type="ORF">DLJ53_28795</name>
</gene>
<feature type="binding site" evidence="5">
    <location>
        <position position="105"/>
    </location>
    <ligand>
        <name>substrate</name>
    </ligand>
</feature>
<keyword evidence="9" id="KW-1185">Reference proteome</keyword>
<feature type="domain" description="NADP-dependent oxidoreductase" evidence="7">
    <location>
        <begin position="14"/>
        <end position="256"/>
    </location>
</feature>
<dbReference type="PRINTS" id="PR00069">
    <property type="entry name" value="ALDKETRDTASE"/>
</dbReference>
<reference evidence="8 9" key="1">
    <citation type="submission" date="2018-05" db="EMBL/GenBank/DDBJ databases">
        <title>Acuticoccus sediminis sp. nov., isolated from deep-sea sediment of Indian Ocean.</title>
        <authorList>
            <person name="Liu X."/>
            <person name="Lai Q."/>
            <person name="Du Y."/>
            <person name="Sun F."/>
            <person name="Zhang X."/>
            <person name="Wang S."/>
            <person name="Shao Z."/>
        </authorList>
    </citation>
    <scope>NUCLEOTIDE SEQUENCE [LARGE SCALE GENOMIC DNA]</scope>
    <source>
        <strain evidence="8 9">PTG4-2</strain>
    </source>
</reference>
<dbReference type="GO" id="GO:1990002">
    <property type="term" value="F:methylglyoxal reductase (NADPH) (acetol producing) activity"/>
    <property type="evidence" value="ECO:0007669"/>
    <property type="project" value="TreeGrafter"/>
</dbReference>
<dbReference type="PROSITE" id="PS00062">
    <property type="entry name" value="ALDOKETO_REDUCTASE_2"/>
    <property type="match status" value="1"/>
</dbReference>
<dbReference type="InterPro" id="IPR018170">
    <property type="entry name" value="Aldo/ket_reductase_CS"/>
</dbReference>
<dbReference type="OrthoDB" id="9768793at2"/>
<feature type="active site" description="Proton donor" evidence="4">
    <location>
        <position position="47"/>
    </location>
</feature>
<comment type="caution">
    <text evidence="8">The sequence shown here is derived from an EMBL/GenBank/DDBJ whole genome shotgun (WGS) entry which is preliminary data.</text>
</comment>